<dbReference type="AlphaFoldDB" id="N0BCL6"/>
<dbReference type="OrthoDB" id="8537952at2"/>
<accession>N0BCL6</accession>
<keyword evidence="3" id="KW-1185">Reference proteome</keyword>
<dbReference type="GO" id="GO:0003746">
    <property type="term" value="F:translation elongation factor activity"/>
    <property type="evidence" value="ECO:0007669"/>
    <property type="project" value="UniProtKB-KW"/>
</dbReference>
<dbReference type="EMBL" id="CP005587">
    <property type="protein sequence ID" value="AGK57865.1"/>
    <property type="molecule type" value="Genomic_DNA"/>
</dbReference>
<dbReference type="Proteomes" id="UP000005952">
    <property type="component" value="Chromosome"/>
</dbReference>
<organism evidence="2 3">
    <name type="scientific">Hyphomicrobium denitrificans 1NES1</name>
    <dbReference type="NCBI Taxonomy" id="670307"/>
    <lineage>
        <taxon>Bacteria</taxon>
        <taxon>Pseudomonadati</taxon>
        <taxon>Pseudomonadota</taxon>
        <taxon>Alphaproteobacteria</taxon>
        <taxon>Hyphomicrobiales</taxon>
        <taxon>Hyphomicrobiaceae</taxon>
        <taxon>Hyphomicrobium</taxon>
    </lineage>
</organism>
<dbReference type="GO" id="GO:0032784">
    <property type="term" value="P:regulation of DNA-templated transcription elongation"/>
    <property type="evidence" value="ECO:0007669"/>
    <property type="project" value="InterPro"/>
</dbReference>
<dbReference type="NCBIfam" id="NF004973">
    <property type="entry name" value="PRK06342.1"/>
    <property type="match status" value="1"/>
</dbReference>
<dbReference type="Pfam" id="PF01272">
    <property type="entry name" value="GreA_GreB"/>
    <property type="match status" value="1"/>
</dbReference>
<dbReference type="eggNOG" id="COG0782">
    <property type="taxonomic scope" value="Bacteria"/>
</dbReference>
<dbReference type="PANTHER" id="PTHR30437">
    <property type="entry name" value="TRANSCRIPTION ELONGATION FACTOR GREA"/>
    <property type="match status" value="1"/>
</dbReference>
<evidence type="ECO:0000259" key="1">
    <source>
        <dbReference type="Pfam" id="PF01272"/>
    </source>
</evidence>
<keyword evidence="2" id="KW-0648">Protein biosynthesis</keyword>
<dbReference type="GO" id="GO:0070063">
    <property type="term" value="F:RNA polymerase binding"/>
    <property type="evidence" value="ECO:0007669"/>
    <property type="project" value="InterPro"/>
</dbReference>
<evidence type="ECO:0000313" key="2">
    <source>
        <dbReference type="EMBL" id="AGK57865.1"/>
    </source>
</evidence>
<dbReference type="HOGENOM" id="CLU_101379_3_1_5"/>
<dbReference type="GO" id="GO:0006354">
    <property type="term" value="P:DNA-templated transcription elongation"/>
    <property type="evidence" value="ECO:0007669"/>
    <property type="project" value="TreeGrafter"/>
</dbReference>
<dbReference type="RefSeq" id="WP_015597898.1">
    <property type="nucleotide sequence ID" value="NC_021172.1"/>
</dbReference>
<dbReference type="InterPro" id="IPR036953">
    <property type="entry name" value="GreA/GreB_C_sf"/>
</dbReference>
<dbReference type="PANTHER" id="PTHR30437:SF6">
    <property type="entry name" value="TRANSCRIPTION ELONGATION FACTOR GREB"/>
    <property type="match status" value="1"/>
</dbReference>
<proteinExistence type="predicted"/>
<keyword evidence="2" id="KW-0251">Elongation factor</keyword>
<feature type="domain" description="Transcription elongation factor GreA/GreB C-terminal" evidence="1">
    <location>
        <begin position="85"/>
        <end position="142"/>
    </location>
</feature>
<dbReference type="GO" id="GO:0003677">
    <property type="term" value="F:DNA binding"/>
    <property type="evidence" value="ECO:0007669"/>
    <property type="project" value="InterPro"/>
</dbReference>
<sequence length="152" mass="16449">MSRAFVKETEALDELPERLVSEHRNLVTPEGLALIESEIKRLQVELTAAHEAGERNAVARASHDLRYWNQRLATAELQPPVTDVSVVSFGASVTVERDDGRVQKFRIVGEDEADPAKGSISYVSPLAQALMGKSVGDVVKAGGGEAEIAKIE</sequence>
<name>N0BCL6_9HYPH</name>
<dbReference type="InterPro" id="IPR001437">
    <property type="entry name" value="Tscrpt_elong_fac_GreA/B_C"/>
</dbReference>
<dbReference type="KEGG" id="hdt:HYPDE_30953"/>
<reference evidence="2 3" key="1">
    <citation type="journal article" date="2013" name="Genome Announc.">
        <title>Genome sequences for three denitrifying bacterial strains isolated from a uranium- and nitrate-contaminated subsurface environment.</title>
        <authorList>
            <person name="Venkatramanan R."/>
            <person name="Prakash O."/>
            <person name="Woyke T."/>
            <person name="Chain P."/>
            <person name="Goodwin L.A."/>
            <person name="Watson D."/>
            <person name="Brooks S."/>
            <person name="Kostka J.E."/>
            <person name="Green S.J."/>
        </authorList>
    </citation>
    <scope>NUCLEOTIDE SEQUENCE [LARGE SCALE GENOMIC DNA]</scope>
    <source>
        <strain evidence="2 3">1NES1</strain>
    </source>
</reference>
<dbReference type="STRING" id="670307.HYPDE_30953"/>
<dbReference type="InterPro" id="IPR023459">
    <property type="entry name" value="Tscrpt_elong_fac_GreA/B_fam"/>
</dbReference>
<protein>
    <submittedName>
        <fullName evidence="2">GreA/GreB family elongation factor</fullName>
    </submittedName>
</protein>
<evidence type="ECO:0000313" key="3">
    <source>
        <dbReference type="Proteomes" id="UP000005952"/>
    </source>
</evidence>
<dbReference type="SUPFAM" id="SSF54534">
    <property type="entry name" value="FKBP-like"/>
    <property type="match status" value="1"/>
</dbReference>
<gene>
    <name evidence="2" type="ORF">HYPDE_30953</name>
</gene>
<dbReference type="Gene3D" id="3.10.50.30">
    <property type="entry name" value="Transcription elongation factor, GreA/GreB, C-terminal domain"/>
    <property type="match status" value="1"/>
</dbReference>